<accession>A0A1E7Z725</accession>
<evidence type="ECO:0000313" key="3">
    <source>
        <dbReference type="Proteomes" id="UP000175691"/>
    </source>
</evidence>
<gene>
    <name evidence="2" type="ORF">BFC18_17965</name>
</gene>
<keyword evidence="3" id="KW-1185">Reference proteome</keyword>
<dbReference type="EMBL" id="MDHN01000040">
    <property type="protein sequence ID" value="OFC69310.1"/>
    <property type="molecule type" value="Genomic_DNA"/>
</dbReference>
<evidence type="ECO:0000256" key="1">
    <source>
        <dbReference type="SAM" id="SignalP"/>
    </source>
</evidence>
<sequence length="223" mass="23269">MLNRKSSLLAVSLVGALALSGCVINVGGNGDYHDGGDVSSIMGSVTIDPGRHAGDVSSVNGDVRLKEFAVADDVSTVNGSVILDNNVAVNSATTVNGDITAGENLNAFGSLETVNGTITLSSGSMVEGDIETVNGDISLPDTEVKGDLTSLNGTIKLTGSTRVYGDIVFEESEDGWSTSERNWPVLIIEENATVDGNIILERAVKLELADKSLESKVIRRNRS</sequence>
<reference evidence="2 3" key="1">
    <citation type="submission" date="2016-08" db="EMBL/GenBank/DDBJ databases">
        <authorList>
            <person name="Seilhamer J.J."/>
        </authorList>
    </citation>
    <scope>NUCLEOTIDE SEQUENCE [LARGE SCALE GENOMIC DNA]</scope>
    <source>
        <strain evidence="2 3">KCTC 42603</strain>
    </source>
</reference>
<evidence type="ECO:0008006" key="4">
    <source>
        <dbReference type="Google" id="ProtNLM"/>
    </source>
</evidence>
<comment type="caution">
    <text evidence="2">The sequence shown here is derived from an EMBL/GenBank/DDBJ whole genome shotgun (WGS) entry which is preliminary data.</text>
</comment>
<feature type="chain" id="PRO_5009209434" description="Polymer-forming cytoskeletal protein" evidence="1">
    <location>
        <begin position="21"/>
        <end position="223"/>
    </location>
</feature>
<organism evidence="2 3">
    <name type="scientific">Alteromonas confluentis</name>
    <dbReference type="NCBI Taxonomy" id="1656094"/>
    <lineage>
        <taxon>Bacteria</taxon>
        <taxon>Pseudomonadati</taxon>
        <taxon>Pseudomonadota</taxon>
        <taxon>Gammaproteobacteria</taxon>
        <taxon>Alteromonadales</taxon>
        <taxon>Alteromonadaceae</taxon>
        <taxon>Alteromonas/Salinimonas group</taxon>
        <taxon>Alteromonas</taxon>
    </lineage>
</organism>
<dbReference type="Proteomes" id="UP000175691">
    <property type="component" value="Unassembled WGS sequence"/>
</dbReference>
<protein>
    <recommendedName>
        <fullName evidence="4">Polymer-forming cytoskeletal protein</fullName>
    </recommendedName>
</protein>
<evidence type="ECO:0000313" key="2">
    <source>
        <dbReference type="EMBL" id="OFC69310.1"/>
    </source>
</evidence>
<name>A0A1E7Z725_9ALTE</name>
<dbReference type="PROSITE" id="PS51257">
    <property type="entry name" value="PROKAR_LIPOPROTEIN"/>
    <property type="match status" value="1"/>
</dbReference>
<dbReference type="AlphaFoldDB" id="A0A1E7Z725"/>
<feature type="signal peptide" evidence="1">
    <location>
        <begin position="1"/>
        <end position="20"/>
    </location>
</feature>
<dbReference type="Gene3D" id="2.160.20.20">
    <property type="match status" value="1"/>
</dbReference>
<proteinExistence type="predicted"/>
<dbReference type="InterPro" id="IPR012332">
    <property type="entry name" value="Autotransporter_pectin_lyase_C"/>
</dbReference>
<dbReference type="OrthoDB" id="6321858at2"/>
<dbReference type="STRING" id="1656094.BFC18_17965"/>
<dbReference type="RefSeq" id="WP_070126756.1">
    <property type="nucleotide sequence ID" value="NZ_MDHN01000040.1"/>
</dbReference>
<keyword evidence="1" id="KW-0732">Signal</keyword>